<dbReference type="PANTHER" id="PTHR40659">
    <property type="entry name" value="NICKEL/COBALT EFFLUX SYSTEM RCNA"/>
    <property type="match status" value="1"/>
</dbReference>
<dbReference type="RefSeq" id="WP_066799538.1">
    <property type="nucleotide sequence ID" value="NZ_CP014206.1"/>
</dbReference>
<reference evidence="4 6" key="1">
    <citation type="journal article" date="2016" name="Front. Microbiol.">
        <title>Genome Sequence of the Piezophilic, Mesophilic Sulfate-Reducing Bacterium Desulfovibrio indicus J2T.</title>
        <authorList>
            <person name="Cao J."/>
            <person name="Maignien L."/>
            <person name="Shao Z."/>
            <person name="Alain K."/>
            <person name="Jebbar M."/>
        </authorList>
    </citation>
    <scope>NUCLEOTIDE SEQUENCE [LARGE SCALE GENOMIC DNA]</scope>
    <source>
        <strain evidence="4 6">J2</strain>
    </source>
</reference>
<dbReference type="GO" id="GO:0046583">
    <property type="term" value="F:monoatomic cation efflux transmembrane transporter activity"/>
    <property type="evidence" value="ECO:0007669"/>
    <property type="project" value="TreeGrafter"/>
</dbReference>
<evidence type="ECO:0000259" key="3">
    <source>
        <dbReference type="Pfam" id="PF13386"/>
    </source>
</evidence>
<dbReference type="InterPro" id="IPR051224">
    <property type="entry name" value="NiCoT_RcnA"/>
</dbReference>
<dbReference type="GO" id="GO:0005886">
    <property type="term" value="C:plasma membrane"/>
    <property type="evidence" value="ECO:0007669"/>
    <property type="project" value="UniProtKB-SubCell"/>
</dbReference>
<dbReference type="GO" id="GO:0010045">
    <property type="term" value="P:response to nickel cation"/>
    <property type="evidence" value="ECO:0007669"/>
    <property type="project" value="TreeGrafter"/>
</dbReference>
<evidence type="ECO:0000313" key="6">
    <source>
        <dbReference type="Proteomes" id="UP000055611"/>
    </source>
</evidence>
<feature type="transmembrane region" description="Helical" evidence="2">
    <location>
        <begin position="170"/>
        <end position="194"/>
    </location>
</feature>
<dbReference type="OrthoDB" id="5455216at2"/>
<feature type="region of interest" description="Disordered" evidence="1">
    <location>
        <begin position="111"/>
        <end position="152"/>
    </location>
</feature>
<dbReference type="Pfam" id="PF13386">
    <property type="entry name" value="DsbD_2"/>
    <property type="match status" value="1"/>
</dbReference>
<dbReference type="PANTHER" id="PTHR40659:SF1">
    <property type="entry name" value="NICKEL_COBALT EFFLUX SYSTEM RCNA"/>
    <property type="match status" value="1"/>
</dbReference>
<name>A0A126QIX8_9BACT</name>
<dbReference type="KEGG" id="dej:AWY79_01790"/>
<gene>
    <name evidence="4" type="ORF">AWY79_01790</name>
    <name evidence="5" type="ORF">EDC59_10851</name>
</gene>
<keyword evidence="2" id="KW-0812">Transmembrane</keyword>
<evidence type="ECO:0000313" key="4">
    <source>
        <dbReference type="EMBL" id="AMK09933.1"/>
    </source>
</evidence>
<keyword evidence="6" id="KW-1185">Reference proteome</keyword>
<feature type="transmembrane region" description="Helical" evidence="2">
    <location>
        <begin position="81"/>
        <end position="100"/>
    </location>
</feature>
<feature type="transmembrane region" description="Helical" evidence="2">
    <location>
        <begin position="6"/>
        <end position="34"/>
    </location>
</feature>
<protein>
    <submittedName>
        <fullName evidence="5">Nickel/cobalt exporter</fullName>
    </submittedName>
</protein>
<dbReference type="GO" id="GO:0015099">
    <property type="term" value="F:nickel cation transmembrane transporter activity"/>
    <property type="evidence" value="ECO:0007669"/>
    <property type="project" value="TreeGrafter"/>
</dbReference>
<dbReference type="InterPro" id="IPR039447">
    <property type="entry name" value="UreH-like_TM_dom"/>
</dbReference>
<feature type="compositionally biased region" description="Basic and acidic residues" evidence="1">
    <location>
        <begin position="111"/>
        <end position="120"/>
    </location>
</feature>
<feature type="transmembrane region" description="Helical" evidence="2">
    <location>
        <begin position="46"/>
        <end position="75"/>
    </location>
</feature>
<evidence type="ECO:0000313" key="5">
    <source>
        <dbReference type="EMBL" id="TDT87386.1"/>
    </source>
</evidence>
<evidence type="ECO:0000256" key="2">
    <source>
        <dbReference type="SAM" id="Phobius"/>
    </source>
</evidence>
<dbReference type="AlphaFoldDB" id="A0A126QIX8"/>
<dbReference type="Proteomes" id="UP000295506">
    <property type="component" value="Unassembled WGS sequence"/>
</dbReference>
<evidence type="ECO:0000256" key="1">
    <source>
        <dbReference type="SAM" id="MobiDB-lite"/>
    </source>
</evidence>
<dbReference type="EMBL" id="CP014206">
    <property type="protein sequence ID" value="AMK09933.1"/>
    <property type="molecule type" value="Genomic_DNA"/>
</dbReference>
<keyword evidence="2" id="KW-1133">Transmembrane helix</keyword>
<accession>A0A126QIX8</accession>
<reference evidence="5 7" key="2">
    <citation type="submission" date="2019-03" db="EMBL/GenBank/DDBJ databases">
        <title>Genomic Encyclopedia of Type Strains, Phase IV (KMG-IV): sequencing the most valuable type-strain genomes for metagenomic binning, comparative biology and taxonomic classification.</title>
        <authorList>
            <person name="Goeker M."/>
        </authorList>
    </citation>
    <scope>NUCLEOTIDE SEQUENCE [LARGE SCALE GENOMIC DNA]</scope>
    <source>
        <strain evidence="5 7">DSM 101483</strain>
    </source>
</reference>
<feature type="compositionally biased region" description="Basic and acidic residues" evidence="1">
    <location>
        <begin position="127"/>
        <end position="150"/>
    </location>
</feature>
<sequence>MEFDSIFWVALQSSLILGLVHGVNPCGHSWLVLAPFVYGEKRGRRVLALTLAFISGTTLACLLIGLTLGSVSLAIPESFTLYVDVATFAVLLVLGLILIFRPHLLHSHDHDHGHDHDHDHGHHHHAHDHDHDHDHDHHDDHDHGHEHEHGAACGCTGRGGSVRSARSMTVWGLFTIGFVNMIVPCPTVALMYGYALDSGSVFKGTAVFGVYAVGTGIALGAVIYAIYRAASMVRTLTQEWVEPLVMRTAGVMTIAFGAYSLYTSL</sequence>
<organism evidence="5 7">
    <name type="scientific">Pseudodesulfovibrio indicus</name>
    <dbReference type="NCBI Taxonomy" id="1716143"/>
    <lineage>
        <taxon>Bacteria</taxon>
        <taxon>Pseudomonadati</taxon>
        <taxon>Thermodesulfobacteriota</taxon>
        <taxon>Desulfovibrionia</taxon>
        <taxon>Desulfovibrionales</taxon>
        <taxon>Desulfovibrionaceae</taxon>
    </lineage>
</organism>
<feature type="domain" description="Urease accessory protein UreH-like transmembrane" evidence="3">
    <location>
        <begin position="166"/>
        <end position="259"/>
    </location>
</feature>
<dbReference type="GO" id="GO:0032025">
    <property type="term" value="P:response to cobalt ion"/>
    <property type="evidence" value="ECO:0007669"/>
    <property type="project" value="TreeGrafter"/>
</dbReference>
<proteinExistence type="predicted"/>
<feature type="transmembrane region" description="Helical" evidence="2">
    <location>
        <begin position="206"/>
        <end position="227"/>
    </location>
</feature>
<dbReference type="Proteomes" id="UP000055611">
    <property type="component" value="Chromosome"/>
</dbReference>
<evidence type="ECO:0000313" key="7">
    <source>
        <dbReference type="Proteomes" id="UP000295506"/>
    </source>
</evidence>
<dbReference type="EMBL" id="SOBK01000008">
    <property type="protein sequence ID" value="TDT87386.1"/>
    <property type="molecule type" value="Genomic_DNA"/>
</dbReference>
<feature type="transmembrane region" description="Helical" evidence="2">
    <location>
        <begin position="239"/>
        <end position="262"/>
    </location>
</feature>
<dbReference type="GO" id="GO:0006824">
    <property type="term" value="P:cobalt ion transport"/>
    <property type="evidence" value="ECO:0007669"/>
    <property type="project" value="UniProtKB-KW"/>
</dbReference>
<keyword evidence="2" id="KW-0472">Membrane</keyword>